<evidence type="ECO:0000313" key="9">
    <source>
        <dbReference type="Proteomes" id="UP001139012"/>
    </source>
</evidence>
<keyword evidence="4" id="KW-0238">DNA-binding</keyword>
<evidence type="ECO:0000313" key="7">
    <source>
        <dbReference type="EMBL" id="MCG2632486.1"/>
    </source>
</evidence>
<dbReference type="FunFam" id="1.10.10.10:FF:000001">
    <property type="entry name" value="LysR family transcriptional regulator"/>
    <property type="match status" value="1"/>
</dbReference>
<dbReference type="SUPFAM" id="SSF53850">
    <property type="entry name" value="Periplasmic binding protein-like II"/>
    <property type="match status" value="1"/>
</dbReference>
<evidence type="ECO:0000259" key="6">
    <source>
        <dbReference type="PROSITE" id="PS50931"/>
    </source>
</evidence>
<reference evidence="7" key="1">
    <citation type="submission" date="2022-01" db="EMBL/GenBank/DDBJ databases">
        <title>Genome sequnece data of strain Bradyrhizobium sp. nov.</title>
        <authorList>
            <person name="Zhang J."/>
        </authorList>
    </citation>
    <scope>NUCLEOTIDE SEQUENCE</scope>
    <source>
        <strain evidence="8">WYCCWR 12774</strain>
        <strain evidence="7">WYCCWR 13023</strain>
    </source>
</reference>
<dbReference type="GO" id="GO:0003700">
    <property type="term" value="F:DNA-binding transcription factor activity"/>
    <property type="evidence" value="ECO:0007669"/>
    <property type="project" value="InterPro"/>
</dbReference>
<dbReference type="PROSITE" id="PS50931">
    <property type="entry name" value="HTH_LYSR"/>
    <property type="match status" value="1"/>
</dbReference>
<gene>
    <name evidence="8" type="ORF">L6637_39325</name>
    <name evidence="7" type="ORF">L6654_38430</name>
</gene>
<dbReference type="PANTHER" id="PTHR30537">
    <property type="entry name" value="HTH-TYPE TRANSCRIPTIONAL REGULATOR"/>
    <property type="match status" value="1"/>
</dbReference>
<keyword evidence="3" id="KW-0805">Transcription regulation</keyword>
<dbReference type="InterPro" id="IPR005119">
    <property type="entry name" value="LysR_subst-bd"/>
</dbReference>
<dbReference type="Gene3D" id="1.10.10.10">
    <property type="entry name" value="Winged helix-like DNA-binding domain superfamily/Winged helix DNA-binding domain"/>
    <property type="match status" value="1"/>
</dbReference>
<dbReference type="RefSeq" id="WP_237874080.1">
    <property type="nucleotide sequence ID" value="NZ_JAKLTY010000042.1"/>
</dbReference>
<dbReference type="InterPro" id="IPR000847">
    <property type="entry name" value="LysR_HTH_N"/>
</dbReference>
<name>A0A9X1RI58_9BRAD</name>
<dbReference type="Proteomes" id="UP001139054">
    <property type="component" value="Unassembled WGS sequence"/>
</dbReference>
<dbReference type="Proteomes" id="UP001139012">
    <property type="component" value="Unassembled WGS sequence"/>
</dbReference>
<dbReference type="FunFam" id="3.40.190.290:FF:000001">
    <property type="entry name" value="Transcriptional regulator, LysR family"/>
    <property type="match status" value="1"/>
</dbReference>
<comment type="function">
    <text evidence="1">NodD regulates the expression of the nodABCFE genes which encode other nodulation proteins. NodD is also a negative regulator of its own expression. Binds flavonoids as inducers.</text>
</comment>
<accession>A0A9X1RI58</accession>
<dbReference type="AlphaFoldDB" id="A0A9X1RI58"/>
<evidence type="ECO:0000313" key="10">
    <source>
        <dbReference type="Proteomes" id="UP001139054"/>
    </source>
</evidence>
<organism evidence="7 10">
    <name type="scientific">Bradyrhizobium zhengyangense</name>
    <dbReference type="NCBI Taxonomy" id="2911009"/>
    <lineage>
        <taxon>Bacteria</taxon>
        <taxon>Pseudomonadati</taxon>
        <taxon>Pseudomonadota</taxon>
        <taxon>Alphaproteobacteria</taxon>
        <taxon>Hyphomicrobiales</taxon>
        <taxon>Nitrobacteraceae</taxon>
        <taxon>Bradyrhizobium</taxon>
    </lineage>
</organism>
<dbReference type="EMBL" id="JAKLTY010000042">
    <property type="protein sequence ID" value="MCG2632486.1"/>
    <property type="molecule type" value="Genomic_DNA"/>
</dbReference>
<evidence type="ECO:0000256" key="5">
    <source>
        <dbReference type="ARBA" id="ARBA00023163"/>
    </source>
</evidence>
<evidence type="ECO:0000313" key="8">
    <source>
        <dbReference type="EMBL" id="MCG2672973.1"/>
    </source>
</evidence>
<dbReference type="SUPFAM" id="SSF46785">
    <property type="entry name" value="Winged helix' DNA-binding domain"/>
    <property type="match status" value="1"/>
</dbReference>
<evidence type="ECO:0000256" key="4">
    <source>
        <dbReference type="ARBA" id="ARBA00023125"/>
    </source>
</evidence>
<keyword evidence="9" id="KW-1185">Reference proteome</keyword>
<comment type="caution">
    <text evidence="7">The sequence shown here is derived from an EMBL/GenBank/DDBJ whole genome shotgun (WGS) entry which is preliminary data.</text>
</comment>
<dbReference type="GO" id="GO:0043565">
    <property type="term" value="F:sequence-specific DNA binding"/>
    <property type="evidence" value="ECO:0007669"/>
    <property type="project" value="TreeGrafter"/>
</dbReference>
<dbReference type="Pfam" id="PF03466">
    <property type="entry name" value="LysR_substrate"/>
    <property type="match status" value="1"/>
</dbReference>
<dbReference type="InterPro" id="IPR036390">
    <property type="entry name" value="WH_DNA-bd_sf"/>
</dbReference>
<protein>
    <submittedName>
        <fullName evidence="7">LysR family transcriptional regulator</fullName>
    </submittedName>
</protein>
<evidence type="ECO:0000256" key="1">
    <source>
        <dbReference type="ARBA" id="ARBA00003502"/>
    </source>
</evidence>
<evidence type="ECO:0000256" key="3">
    <source>
        <dbReference type="ARBA" id="ARBA00023015"/>
    </source>
</evidence>
<dbReference type="InterPro" id="IPR036388">
    <property type="entry name" value="WH-like_DNA-bd_sf"/>
</dbReference>
<dbReference type="Gene3D" id="3.40.190.290">
    <property type="match status" value="1"/>
</dbReference>
<feature type="domain" description="HTH lysR-type" evidence="6">
    <location>
        <begin position="3"/>
        <end position="60"/>
    </location>
</feature>
<dbReference type="Pfam" id="PF00126">
    <property type="entry name" value="HTH_1"/>
    <property type="match status" value="1"/>
</dbReference>
<dbReference type="EMBL" id="JAKLUA010000029">
    <property type="protein sequence ID" value="MCG2672973.1"/>
    <property type="molecule type" value="Genomic_DNA"/>
</dbReference>
<dbReference type="CDD" id="cd08422">
    <property type="entry name" value="PBP2_CrgA_like"/>
    <property type="match status" value="1"/>
</dbReference>
<proteinExistence type="inferred from homology"/>
<dbReference type="InterPro" id="IPR058163">
    <property type="entry name" value="LysR-type_TF_proteobact-type"/>
</dbReference>
<sequence>MLDDITELRTFVRIIATGSLSAAGREMGLALSVVSKRLAALERRTGARLIERSTRRLAPTEEGQDLYERAQRILAEIDAAEASLGHDSDEPRGVLRVSASMGLGKTHVSPVCRELVRLHPRLSIDLVLTDRLVELIEEEIDIAVRIGTPADSGLMMRKLADNFRVIVGAPDYLESHGVPKTPEELEDHECLHYRGVGSRWRLVGPGGKSVDVRGASRLQSDNGEVAHDWALAGCGLILKSWVDVEPDLRAGRLTRVLPEWRSDPAPVCALFPSNRHLPIRARAFLDAMADRLSGFSGGIAGAM</sequence>
<keyword evidence="5" id="KW-0804">Transcription</keyword>
<comment type="similarity">
    <text evidence="2">Belongs to the LysR transcriptional regulatory family.</text>
</comment>
<dbReference type="GO" id="GO:0006351">
    <property type="term" value="P:DNA-templated transcription"/>
    <property type="evidence" value="ECO:0007669"/>
    <property type="project" value="TreeGrafter"/>
</dbReference>
<dbReference type="PANTHER" id="PTHR30537:SF5">
    <property type="entry name" value="HTH-TYPE TRANSCRIPTIONAL ACTIVATOR TTDR-RELATED"/>
    <property type="match status" value="1"/>
</dbReference>
<evidence type="ECO:0000256" key="2">
    <source>
        <dbReference type="ARBA" id="ARBA00009437"/>
    </source>
</evidence>